<dbReference type="AlphaFoldDB" id="A0A317QDD1"/>
<dbReference type="PROSITE" id="PS51387">
    <property type="entry name" value="FAD_PCMH"/>
    <property type="match status" value="1"/>
</dbReference>
<feature type="domain" description="FAD-binding PCMH-type" evidence="2">
    <location>
        <begin position="12"/>
        <end position="181"/>
    </location>
</feature>
<dbReference type="InterPro" id="IPR010031">
    <property type="entry name" value="FAD_lactone_oxidase-like"/>
</dbReference>
<dbReference type="Pfam" id="PF01565">
    <property type="entry name" value="FAD_binding_4"/>
    <property type="match status" value="1"/>
</dbReference>
<keyword evidence="4" id="KW-1185">Reference proteome</keyword>
<dbReference type="InterPro" id="IPR016169">
    <property type="entry name" value="FAD-bd_PCMH_sub2"/>
</dbReference>
<gene>
    <name evidence="3" type="ORF">JD79_00109</name>
</gene>
<organism evidence="3 4">
    <name type="scientific">Geodermatophilus normandii</name>
    <dbReference type="NCBI Taxonomy" id="1137989"/>
    <lineage>
        <taxon>Bacteria</taxon>
        <taxon>Bacillati</taxon>
        <taxon>Actinomycetota</taxon>
        <taxon>Actinomycetes</taxon>
        <taxon>Geodermatophilales</taxon>
        <taxon>Geodermatophilaceae</taxon>
        <taxon>Geodermatophilus</taxon>
    </lineage>
</organism>
<dbReference type="Gene3D" id="3.30.43.10">
    <property type="entry name" value="Uridine Diphospho-n-acetylenolpyruvylglucosamine Reductase, domain 2"/>
    <property type="match status" value="1"/>
</dbReference>
<dbReference type="InterPro" id="IPR036318">
    <property type="entry name" value="FAD-bd_PCMH-like_sf"/>
</dbReference>
<dbReference type="Gene3D" id="3.30.70.2530">
    <property type="match status" value="1"/>
</dbReference>
<dbReference type="OrthoDB" id="9800184at2"/>
<evidence type="ECO:0000259" key="2">
    <source>
        <dbReference type="PROSITE" id="PS51387"/>
    </source>
</evidence>
<reference evidence="4" key="1">
    <citation type="submission" date="2018-05" db="EMBL/GenBank/DDBJ databases">
        <authorList>
            <person name="Klenk H.-P."/>
            <person name="Huntemann M."/>
            <person name="Clum A."/>
            <person name="Pillay M."/>
            <person name="Palaniappan K."/>
            <person name="Varghese N."/>
            <person name="Mikhailova N."/>
            <person name="Stamatis D."/>
            <person name="Reddy T."/>
            <person name="Daum C."/>
            <person name="Shapiro N."/>
            <person name="Ivanova N."/>
            <person name="Kyrpides N."/>
            <person name="Woyke T."/>
        </authorList>
    </citation>
    <scope>NUCLEOTIDE SEQUENCE [LARGE SCALE GENOMIC DNA]</scope>
    <source>
        <strain evidence="4">DSM 45417</strain>
    </source>
</reference>
<protein>
    <submittedName>
        <fullName evidence="3">L-gulonolactone oxidase</fullName>
    </submittedName>
</protein>
<dbReference type="Gene3D" id="3.30.70.2520">
    <property type="match status" value="1"/>
</dbReference>
<dbReference type="PANTHER" id="PTHR43762">
    <property type="entry name" value="L-GULONOLACTONE OXIDASE"/>
    <property type="match status" value="1"/>
</dbReference>
<evidence type="ECO:0000313" key="3">
    <source>
        <dbReference type="EMBL" id="PWW20983.1"/>
    </source>
</evidence>
<name>A0A317QDD1_9ACTN</name>
<dbReference type="Pfam" id="PF04030">
    <property type="entry name" value="ALO"/>
    <property type="match status" value="1"/>
</dbReference>
<dbReference type="GO" id="GO:0080049">
    <property type="term" value="F:L-gulono-1,4-lactone dehydrogenase activity"/>
    <property type="evidence" value="ECO:0007669"/>
    <property type="project" value="TreeGrafter"/>
</dbReference>
<dbReference type="InterPro" id="IPR016167">
    <property type="entry name" value="FAD-bd_PCMH_sub1"/>
</dbReference>
<dbReference type="EMBL" id="QGTX01000001">
    <property type="protein sequence ID" value="PWW20983.1"/>
    <property type="molecule type" value="Genomic_DNA"/>
</dbReference>
<dbReference type="Proteomes" id="UP000246661">
    <property type="component" value="Unassembled WGS sequence"/>
</dbReference>
<dbReference type="InterPro" id="IPR016166">
    <property type="entry name" value="FAD-bd_PCMH"/>
</dbReference>
<comment type="caution">
    <text evidence="3">The sequence shown here is derived from an EMBL/GenBank/DDBJ whole genome shotgun (WGS) entry which is preliminary data.</text>
</comment>
<dbReference type="GO" id="GO:0071949">
    <property type="term" value="F:FAD binding"/>
    <property type="evidence" value="ECO:0007669"/>
    <property type="project" value="InterPro"/>
</dbReference>
<dbReference type="PANTHER" id="PTHR43762:SF1">
    <property type="entry name" value="D-ARABINONO-1,4-LACTONE OXIDASE"/>
    <property type="match status" value="1"/>
</dbReference>
<dbReference type="Gene3D" id="1.10.45.10">
    <property type="entry name" value="Vanillyl-alcohol Oxidase, Chain A, domain 4"/>
    <property type="match status" value="1"/>
</dbReference>
<dbReference type="RefSeq" id="WP_110003959.1">
    <property type="nucleotide sequence ID" value="NZ_QGTX01000001.1"/>
</dbReference>
<dbReference type="InterPro" id="IPR006094">
    <property type="entry name" value="Oxid_FAD_bind_N"/>
</dbReference>
<evidence type="ECO:0000256" key="1">
    <source>
        <dbReference type="ARBA" id="ARBA00023002"/>
    </source>
</evidence>
<dbReference type="SUPFAM" id="SSF56176">
    <property type="entry name" value="FAD-binding/transporter-associated domain-like"/>
    <property type="match status" value="1"/>
</dbReference>
<dbReference type="InterPro" id="IPR016171">
    <property type="entry name" value="Vanillyl_alc_oxidase_C-sub2"/>
</dbReference>
<dbReference type="PIRSF" id="PIRSF000136">
    <property type="entry name" value="LGO_GLO"/>
    <property type="match status" value="1"/>
</dbReference>
<proteinExistence type="predicted"/>
<dbReference type="GO" id="GO:0003885">
    <property type="term" value="F:D-arabinono-1,4-lactone oxidase activity"/>
    <property type="evidence" value="ECO:0007669"/>
    <property type="project" value="InterPro"/>
</dbReference>
<dbReference type="NCBIfam" id="TIGR01679">
    <property type="entry name" value="bact_FAD_ox"/>
    <property type="match status" value="1"/>
</dbReference>
<evidence type="ECO:0000313" key="4">
    <source>
        <dbReference type="Proteomes" id="UP000246661"/>
    </source>
</evidence>
<sequence length="440" mass="46020">MTGTWRNWAGNQRASGLTVVAPAGTEAIAAEVRAAAAAGRRVTALGSGHSFSGIGRPEDVALALHHHAGLVGVDDDGLVTVQAGMPLHRLTAELAARGWGLTNLGDVDRQTVAGALSTGTHGTGARFGGLAGQVRALELVTADGTVLRCARDQHAEVFSAARIGLGALGVLSTVTLQAVPAFALRAEEGPARLPDLVEAFDEVVTATDHVEFYWFPHTDRCLTKHNTRVPISEVAPLGRARAFWDDEVLANAGFAAVVAAGRRVPALVPPLARLSAGALGARTYTDVAHRVFVSRRRVRFREMEYAIPREAAPQVLTELRRVADAGAERVPFPVEVRVAAADDVPLSTASGRDTAYVAVHLPARGPSGGWFAAFEAIAGAAGGRPHWGKLHGLDAAALAGRYPRFGEFTALRDRLDPAGVFANAHLDRVLGPVGAGVGRA</sequence>
<dbReference type="InterPro" id="IPR007173">
    <property type="entry name" value="ALO_C"/>
</dbReference>
<accession>A0A317QDD1</accession>
<keyword evidence="1" id="KW-0560">Oxidoreductase</keyword>
<dbReference type="Gene3D" id="3.30.465.10">
    <property type="match status" value="1"/>
</dbReference>
<dbReference type="GO" id="GO:0016020">
    <property type="term" value="C:membrane"/>
    <property type="evidence" value="ECO:0007669"/>
    <property type="project" value="InterPro"/>
</dbReference>